<proteinExistence type="predicted"/>
<accession>A0A0F9TF17</accession>
<organism evidence="1">
    <name type="scientific">marine sediment metagenome</name>
    <dbReference type="NCBI Taxonomy" id="412755"/>
    <lineage>
        <taxon>unclassified sequences</taxon>
        <taxon>metagenomes</taxon>
        <taxon>ecological metagenomes</taxon>
    </lineage>
</organism>
<protein>
    <submittedName>
        <fullName evidence="1">Uncharacterized protein</fullName>
    </submittedName>
</protein>
<dbReference type="AlphaFoldDB" id="A0A0F9TF17"/>
<sequence length="131" mass="14795">MNVKNIIGIKTNDYIAMLHDGKLEPKQSKQENKIMSTEKTVIRTIDGKKVNLTPTENFIDRAAYRLLMLKTQFDQLGKQVGPQYEKTDEMIATIETVILEMAENVIAALKQPTTTKAKAAVNPFKKLLKNC</sequence>
<name>A0A0F9TF17_9ZZZZ</name>
<evidence type="ECO:0000313" key="1">
    <source>
        <dbReference type="EMBL" id="KKN77849.1"/>
    </source>
</evidence>
<reference evidence="1" key="1">
    <citation type="journal article" date="2015" name="Nature">
        <title>Complex archaea that bridge the gap between prokaryotes and eukaryotes.</title>
        <authorList>
            <person name="Spang A."/>
            <person name="Saw J.H."/>
            <person name="Jorgensen S.L."/>
            <person name="Zaremba-Niedzwiedzka K."/>
            <person name="Martijn J."/>
            <person name="Lind A.E."/>
            <person name="van Eijk R."/>
            <person name="Schleper C."/>
            <person name="Guy L."/>
            <person name="Ettema T.J."/>
        </authorList>
    </citation>
    <scope>NUCLEOTIDE SEQUENCE</scope>
</reference>
<dbReference type="EMBL" id="LAZR01000272">
    <property type="protein sequence ID" value="KKN77849.1"/>
    <property type="molecule type" value="Genomic_DNA"/>
</dbReference>
<comment type="caution">
    <text evidence="1">The sequence shown here is derived from an EMBL/GenBank/DDBJ whole genome shotgun (WGS) entry which is preliminary data.</text>
</comment>
<gene>
    <name evidence="1" type="ORF">LCGC14_0355860</name>
</gene>